<dbReference type="GO" id="GO:0008009">
    <property type="term" value="F:chemokine activity"/>
    <property type="evidence" value="ECO:0000318"/>
    <property type="project" value="GO_Central"/>
</dbReference>
<keyword evidence="4 7" id="KW-0964">Secreted</keyword>
<reference evidence="9" key="3">
    <citation type="submission" date="2025-09" db="UniProtKB">
        <authorList>
            <consortium name="Ensembl"/>
        </authorList>
    </citation>
    <scope>IDENTIFICATION</scope>
</reference>
<comment type="function">
    <text evidence="6">Ligand for cxcr3.2. Chemotactic for macrophages.</text>
</comment>
<dbReference type="InParanoid" id="W5N741"/>
<evidence type="ECO:0000313" key="10">
    <source>
        <dbReference type="Proteomes" id="UP000018468"/>
    </source>
</evidence>
<dbReference type="PROSITE" id="PS00471">
    <property type="entry name" value="SMALL_CYTOKINES_CXC"/>
    <property type="match status" value="1"/>
</dbReference>
<dbReference type="InterPro" id="IPR033899">
    <property type="entry name" value="CXC_Chemokine_domain"/>
</dbReference>
<evidence type="ECO:0000256" key="2">
    <source>
        <dbReference type="ARBA" id="ARBA00010665"/>
    </source>
</evidence>
<dbReference type="GeneTree" id="ENSGT00940000160757"/>
<dbReference type="eggNOG" id="ENOG502S7MM">
    <property type="taxonomic scope" value="Eukaryota"/>
</dbReference>
<dbReference type="STRING" id="7918.ENSLOCP00000016450"/>
<dbReference type="GO" id="GO:0005615">
    <property type="term" value="C:extracellular space"/>
    <property type="evidence" value="ECO:0000318"/>
    <property type="project" value="GO_Central"/>
</dbReference>
<dbReference type="KEGG" id="loc:102684715"/>
<dbReference type="CDD" id="cd00273">
    <property type="entry name" value="Chemokine_CXC"/>
    <property type="match status" value="1"/>
</dbReference>
<evidence type="ECO:0000256" key="1">
    <source>
        <dbReference type="ARBA" id="ARBA00004613"/>
    </source>
</evidence>
<proteinExistence type="inferred from homology"/>
<dbReference type="PANTHER" id="PTHR12015:SF198">
    <property type="entry name" value="PLATELET BASIC PROTEIN"/>
    <property type="match status" value="1"/>
</dbReference>
<dbReference type="GO" id="GO:0045236">
    <property type="term" value="F:CXCR chemokine receptor binding"/>
    <property type="evidence" value="ECO:0000318"/>
    <property type="project" value="GO_Central"/>
</dbReference>
<dbReference type="InterPro" id="IPR018048">
    <property type="entry name" value="Chemokine_CXC_CS"/>
</dbReference>
<dbReference type="Pfam" id="PF00048">
    <property type="entry name" value="IL8"/>
    <property type="match status" value="1"/>
</dbReference>
<dbReference type="PANTHER" id="PTHR12015">
    <property type="entry name" value="SMALL INDUCIBLE CYTOKINE A"/>
    <property type="match status" value="1"/>
</dbReference>
<dbReference type="EMBL" id="AHAT01002042">
    <property type="status" value="NOT_ANNOTATED_CDS"/>
    <property type="molecule type" value="Genomic_DNA"/>
</dbReference>
<dbReference type="GeneID" id="102684715"/>
<dbReference type="Gene3D" id="2.40.50.40">
    <property type="match status" value="1"/>
</dbReference>
<evidence type="ECO:0000256" key="3">
    <source>
        <dbReference type="ARBA" id="ARBA00022514"/>
    </source>
</evidence>
<dbReference type="GO" id="GO:0071222">
    <property type="term" value="P:cellular response to lipopolysaccharide"/>
    <property type="evidence" value="ECO:0000318"/>
    <property type="project" value="GO_Central"/>
</dbReference>
<dbReference type="InterPro" id="IPR036048">
    <property type="entry name" value="Interleukin_8-like_sf"/>
</dbReference>
<accession>W5N741</accession>
<dbReference type="OrthoDB" id="9948647at2759"/>
<keyword evidence="7" id="KW-0145">Chemotaxis</keyword>
<dbReference type="InterPro" id="IPR039809">
    <property type="entry name" value="Chemokine_b/g/d"/>
</dbReference>
<dbReference type="GO" id="GO:0006954">
    <property type="term" value="P:inflammatory response"/>
    <property type="evidence" value="ECO:0000318"/>
    <property type="project" value="GO_Central"/>
</dbReference>
<dbReference type="RefSeq" id="XP_006630129.2">
    <property type="nucleotide sequence ID" value="XM_006630066.2"/>
</dbReference>
<dbReference type="PRINTS" id="PR00437">
    <property type="entry name" value="SMALLCYTKCXC"/>
</dbReference>
<evidence type="ECO:0000259" key="8">
    <source>
        <dbReference type="SMART" id="SM00199"/>
    </source>
</evidence>
<evidence type="ECO:0000256" key="4">
    <source>
        <dbReference type="ARBA" id="ARBA00022525"/>
    </source>
</evidence>
<dbReference type="HOGENOM" id="CLU_143902_3_0_1"/>
<dbReference type="SMART" id="SM00199">
    <property type="entry name" value="SCY"/>
    <property type="match status" value="1"/>
</dbReference>
<keyword evidence="5" id="KW-1015">Disulfide bond</keyword>
<dbReference type="GO" id="GO:0030593">
    <property type="term" value="P:neutrophil chemotaxis"/>
    <property type="evidence" value="ECO:0000318"/>
    <property type="project" value="GO_Central"/>
</dbReference>
<dbReference type="PRINTS" id="PR00436">
    <property type="entry name" value="INTERLEUKIN8"/>
</dbReference>
<dbReference type="FunFam" id="2.40.50.40:FF:000004">
    <property type="entry name" value="C-X-C motif chemokine"/>
    <property type="match status" value="1"/>
</dbReference>
<keyword evidence="10" id="KW-1185">Reference proteome</keyword>
<dbReference type="Ensembl" id="ENSLOCT00000016480.1">
    <property type="protein sequence ID" value="ENSLOCP00000016450.1"/>
    <property type="gene ID" value="ENSLOCG00000013350.1"/>
</dbReference>
<evidence type="ECO:0000256" key="6">
    <source>
        <dbReference type="ARBA" id="ARBA00054901"/>
    </source>
</evidence>
<dbReference type="AlphaFoldDB" id="W5N741"/>
<keyword evidence="3 7" id="KW-0202">Cytokine</keyword>
<dbReference type="Proteomes" id="UP000018468">
    <property type="component" value="Linkage group LG4"/>
</dbReference>
<evidence type="ECO:0000313" key="9">
    <source>
        <dbReference type="Ensembl" id="ENSLOCP00000016450.1"/>
    </source>
</evidence>
<dbReference type="InterPro" id="IPR001089">
    <property type="entry name" value="Chemokine_CXC"/>
</dbReference>
<dbReference type="GO" id="GO:0042056">
    <property type="term" value="F:chemoattractant activity"/>
    <property type="evidence" value="ECO:0007669"/>
    <property type="project" value="UniProtKB-ARBA"/>
</dbReference>
<dbReference type="OMA" id="CQCIQTH"/>
<feature type="domain" description="Chemokine interleukin-8-like" evidence="8">
    <location>
        <begin position="35"/>
        <end position="96"/>
    </location>
</feature>
<dbReference type="Bgee" id="ENSLOCG00000013350">
    <property type="expression patterns" value="Expressed in pharyngeal gill and 1 other cell type or tissue"/>
</dbReference>
<dbReference type="InterPro" id="IPR001811">
    <property type="entry name" value="Chemokine_IL8-like_dom"/>
</dbReference>
<organism evidence="9 10">
    <name type="scientific">Lepisosteus oculatus</name>
    <name type="common">Spotted gar</name>
    <dbReference type="NCBI Taxonomy" id="7918"/>
    <lineage>
        <taxon>Eukaryota</taxon>
        <taxon>Metazoa</taxon>
        <taxon>Chordata</taxon>
        <taxon>Craniata</taxon>
        <taxon>Vertebrata</taxon>
        <taxon>Euteleostomi</taxon>
        <taxon>Actinopterygii</taxon>
        <taxon>Neopterygii</taxon>
        <taxon>Holostei</taxon>
        <taxon>Semionotiformes</taxon>
        <taxon>Lepisosteidae</taxon>
        <taxon>Lepisosteus</taxon>
    </lineage>
</organism>
<protein>
    <recommendedName>
        <fullName evidence="7">C-X-C motif chemokine</fullName>
    </recommendedName>
</protein>
<reference evidence="10" key="1">
    <citation type="submission" date="2011-12" db="EMBL/GenBank/DDBJ databases">
        <title>The Draft Genome of Lepisosteus oculatus.</title>
        <authorList>
            <consortium name="The Broad Institute Genome Assembly &amp; Analysis Group"/>
            <consortium name="Computational R&amp;D Group"/>
            <consortium name="and Sequencing Platform"/>
            <person name="Di Palma F."/>
            <person name="Alfoldi J."/>
            <person name="Johnson J."/>
            <person name="Berlin A."/>
            <person name="Gnerre S."/>
            <person name="Jaffe D."/>
            <person name="MacCallum I."/>
            <person name="Young S."/>
            <person name="Walker B.J."/>
            <person name="Lander E.S."/>
            <person name="Lindblad-Toh K."/>
        </authorList>
    </citation>
    <scope>NUCLEOTIDE SEQUENCE [LARGE SCALE GENOMIC DNA]</scope>
</reference>
<comment type="similarity">
    <text evidence="2 7">Belongs to the intercrine alpha (chemokine CxC) family.</text>
</comment>
<dbReference type="SUPFAM" id="SSF54117">
    <property type="entry name" value="Interleukin 8-like chemokines"/>
    <property type="match status" value="1"/>
</dbReference>
<reference evidence="9" key="2">
    <citation type="submission" date="2025-08" db="UniProtKB">
        <authorList>
            <consortium name="Ensembl"/>
        </authorList>
    </citation>
    <scope>IDENTIFICATION</scope>
</reference>
<comment type="subcellular location">
    <subcellularLocation>
        <location evidence="1 7">Secreted</location>
    </subcellularLocation>
</comment>
<evidence type="ECO:0000256" key="5">
    <source>
        <dbReference type="ARBA" id="ARBA00023157"/>
    </source>
</evidence>
<sequence>MNETRNKMEKKIAFVLFATICAVVTEGVLVRAGEAFRCQCLKTVSQFINPKRLVDIDIINSGVHCKRVEVIVTLKSGHKVCVDPEAKWVKMIIERLLKK</sequence>
<evidence type="ECO:0000256" key="7">
    <source>
        <dbReference type="RuleBase" id="RU361149"/>
    </source>
</evidence>
<name>W5N741_LEPOC</name>
<dbReference type="GO" id="GO:0061844">
    <property type="term" value="P:antimicrobial humoral immune response mediated by antimicrobial peptide"/>
    <property type="evidence" value="ECO:0000318"/>
    <property type="project" value="GO_Central"/>
</dbReference>